<feature type="chain" id="PRO_5012285987" evidence="3">
    <location>
        <begin position="35"/>
        <end position="387"/>
    </location>
</feature>
<dbReference type="Pfam" id="PF01103">
    <property type="entry name" value="Omp85"/>
    <property type="match status" value="1"/>
</dbReference>
<keyword evidence="3" id="KW-0732">Signal</keyword>
<feature type="domain" description="Bacterial surface antigen (D15)" evidence="4">
    <location>
        <begin position="202"/>
        <end position="359"/>
    </location>
</feature>
<evidence type="ECO:0000313" key="5">
    <source>
        <dbReference type="EMBL" id="SNS30319.1"/>
    </source>
</evidence>
<accession>A0A239DDA6</accession>
<dbReference type="GO" id="GO:0019867">
    <property type="term" value="C:outer membrane"/>
    <property type="evidence" value="ECO:0007669"/>
    <property type="project" value="InterPro"/>
</dbReference>
<dbReference type="Gene3D" id="2.40.160.50">
    <property type="entry name" value="membrane protein fhac: a member of the omp85/tpsb transporter family"/>
    <property type="match status" value="1"/>
</dbReference>
<name>A0A239DDA6_9SPHN</name>
<evidence type="ECO:0000256" key="1">
    <source>
        <dbReference type="ARBA" id="ARBA00004370"/>
    </source>
</evidence>
<sequence>MMSPPFPFKAARRPRCLARLLLPLLLGASAPALAAEQAEQMEEIDEQVQAAAQVADKKDLLAVPLPITSPSLGTGLVVAGVIFYNPNQAPSPWISGAAAMKTSNGNWLIGGLHSMSLDSDRFRVTGVAGTGKLVADYYGIGPAAGDRNVSVDLDEKFTALRVQGQMRVAPGFYAGVRMLYLSSETHEQDLPPDYPDLAIPPDEADGQLMQVGPALSYDTRDDTLNPRRGLYAHAEWMWGAKLLGGDFGSHRLTAGVSAYLPQDAKTVLALHAGLCAASDGTPFYNLCLFGQKNDLRGYKTGRYRDRASWAVQAELRRQLFGRFGMVAFAGLGGIAPALGDLDQSNLLPAGGIGLRYRPSRQTNINLRLDFAVGKDSKGIYLGIAEAF</sequence>
<protein>
    <submittedName>
        <fullName evidence="5">Surface antigen</fullName>
    </submittedName>
</protein>
<comment type="subcellular location">
    <subcellularLocation>
        <location evidence="1">Membrane</location>
    </subcellularLocation>
</comment>
<evidence type="ECO:0000256" key="2">
    <source>
        <dbReference type="ARBA" id="ARBA00023136"/>
    </source>
</evidence>
<keyword evidence="6" id="KW-1185">Reference proteome</keyword>
<evidence type="ECO:0000256" key="3">
    <source>
        <dbReference type="SAM" id="SignalP"/>
    </source>
</evidence>
<evidence type="ECO:0000259" key="4">
    <source>
        <dbReference type="Pfam" id="PF01103"/>
    </source>
</evidence>
<reference evidence="5 6" key="1">
    <citation type="submission" date="2017-06" db="EMBL/GenBank/DDBJ databases">
        <authorList>
            <person name="Kim H.J."/>
            <person name="Triplett B.A."/>
        </authorList>
    </citation>
    <scope>NUCLEOTIDE SEQUENCE [LARGE SCALE GENOMIC DNA]</scope>
    <source>
        <strain evidence="5 6">DS15</strain>
    </source>
</reference>
<dbReference type="EMBL" id="FZPA01000001">
    <property type="protein sequence ID" value="SNS30319.1"/>
    <property type="molecule type" value="Genomic_DNA"/>
</dbReference>
<evidence type="ECO:0000313" key="6">
    <source>
        <dbReference type="Proteomes" id="UP000198339"/>
    </source>
</evidence>
<dbReference type="Proteomes" id="UP000198339">
    <property type="component" value="Unassembled WGS sequence"/>
</dbReference>
<proteinExistence type="predicted"/>
<gene>
    <name evidence="5" type="ORF">SAMN06295955_101211</name>
</gene>
<dbReference type="AlphaFoldDB" id="A0A239DDA6"/>
<keyword evidence="2" id="KW-0472">Membrane</keyword>
<dbReference type="InterPro" id="IPR000184">
    <property type="entry name" value="Bac_surfAg_D15"/>
</dbReference>
<organism evidence="5 6">
    <name type="scientific">Sphingopyxis indica</name>
    <dbReference type="NCBI Taxonomy" id="436663"/>
    <lineage>
        <taxon>Bacteria</taxon>
        <taxon>Pseudomonadati</taxon>
        <taxon>Pseudomonadota</taxon>
        <taxon>Alphaproteobacteria</taxon>
        <taxon>Sphingomonadales</taxon>
        <taxon>Sphingomonadaceae</taxon>
        <taxon>Sphingopyxis</taxon>
    </lineage>
</organism>
<feature type="signal peptide" evidence="3">
    <location>
        <begin position="1"/>
        <end position="34"/>
    </location>
</feature>